<dbReference type="KEGG" id="whr:OG579_20060"/>
<gene>
    <name evidence="1" type="ORF">OG579_20060</name>
</gene>
<evidence type="ECO:0000313" key="2">
    <source>
        <dbReference type="Proteomes" id="UP001432128"/>
    </source>
</evidence>
<dbReference type="InterPro" id="IPR012349">
    <property type="entry name" value="Split_barrel_FMN-bd"/>
</dbReference>
<evidence type="ECO:0000313" key="1">
    <source>
        <dbReference type="EMBL" id="WUM19956.1"/>
    </source>
</evidence>
<keyword evidence="2" id="KW-1185">Reference proteome</keyword>
<dbReference type="InterPro" id="IPR004378">
    <property type="entry name" value="F420H2_quin_Rdtase"/>
</dbReference>
<proteinExistence type="predicted"/>
<dbReference type="Gene3D" id="2.30.110.10">
    <property type="entry name" value="Electron Transport, Fmn-binding Protein, Chain A"/>
    <property type="match status" value="1"/>
</dbReference>
<dbReference type="Proteomes" id="UP001432128">
    <property type="component" value="Chromosome"/>
</dbReference>
<dbReference type="RefSeq" id="WP_328857383.1">
    <property type="nucleotide sequence ID" value="NZ_CP108021.1"/>
</dbReference>
<accession>A0AAU4K1P5</accession>
<dbReference type="EMBL" id="CP108021">
    <property type="protein sequence ID" value="WUM19956.1"/>
    <property type="molecule type" value="Genomic_DNA"/>
</dbReference>
<dbReference type="GO" id="GO:0016491">
    <property type="term" value="F:oxidoreductase activity"/>
    <property type="evidence" value="ECO:0007669"/>
    <property type="project" value="InterPro"/>
</dbReference>
<reference evidence="1 2" key="1">
    <citation type="submission" date="2022-10" db="EMBL/GenBank/DDBJ databases">
        <title>The complete genomes of actinobacterial strains from the NBC collection.</title>
        <authorList>
            <person name="Joergensen T.S."/>
            <person name="Alvarez Arevalo M."/>
            <person name="Sterndorff E.B."/>
            <person name="Faurdal D."/>
            <person name="Vuksanovic O."/>
            <person name="Mourched A.-S."/>
            <person name="Charusanti P."/>
            <person name="Shaw S."/>
            <person name="Blin K."/>
            <person name="Weber T."/>
        </authorList>
    </citation>
    <scope>NUCLEOTIDE SEQUENCE [LARGE SCALE GENOMIC DNA]</scope>
    <source>
        <strain evidence="1 2">NBC_00319</strain>
    </source>
</reference>
<organism evidence="1 2">
    <name type="scientific">Williamsia herbipolensis</name>
    <dbReference type="NCBI Taxonomy" id="1603258"/>
    <lineage>
        <taxon>Bacteria</taxon>
        <taxon>Bacillati</taxon>
        <taxon>Actinomycetota</taxon>
        <taxon>Actinomycetes</taxon>
        <taxon>Mycobacteriales</taxon>
        <taxon>Nocardiaceae</taxon>
        <taxon>Williamsia</taxon>
    </lineage>
</organism>
<dbReference type="AlphaFoldDB" id="A0AAU4K1P5"/>
<sequence length="125" mass="13749">MQIPSVVATVNKHVTNRVQGLWAWLIPPWAVVLHTGRTSGRAYRTPVVGFHTPQGFAIPVLYGPHTQWVKNLIAANGGEIRRAGRRHQLIEPRMIPAEEITASGVAGRYTRAGTWTLVATIGPRI</sequence>
<dbReference type="NCBIfam" id="TIGR00026">
    <property type="entry name" value="hi_GC_TIGR00026"/>
    <property type="match status" value="1"/>
</dbReference>
<name>A0AAU4K1P5_9NOCA</name>
<protein>
    <submittedName>
        <fullName evidence="1">Nitroreductase family deazaflavin-dependent oxidoreductase</fullName>
    </submittedName>
</protein>